<reference evidence="2 3" key="1">
    <citation type="submission" date="2024-09" db="EMBL/GenBank/DDBJ databases">
        <authorList>
            <person name="Sun Q."/>
            <person name="Mori K."/>
        </authorList>
    </citation>
    <scope>NUCLEOTIDE SEQUENCE [LARGE SCALE GENOMIC DNA]</scope>
    <source>
        <strain evidence="2 3">NCAIM B.02336</strain>
    </source>
</reference>
<dbReference type="EMBL" id="JBHLTN010000031">
    <property type="protein sequence ID" value="MFC0593849.1"/>
    <property type="molecule type" value="Genomic_DNA"/>
</dbReference>
<proteinExistence type="predicted"/>
<keyword evidence="2" id="KW-0251">Elongation factor</keyword>
<dbReference type="SUPFAM" id="SSF54534">
    <property type="entry name" value="FKBP-like"/>
    <property type="match status" value="1"/>
</dbReference>
<dbReference type="PROSITE" id="PS00830">
    <property type="entry name" value="GREAB_2"/>
    <property type="match status" value="1"/>
</dbReference>
<dbReference type="Pfam" id="PF01272">
    <property type="entry name" value="GreA_GreB"/>
    <property type="match status" value="1"/>
</dbReference>
<dbReference type="RefSeq" id="WP_377484190.1">
    <property type="nucleotide sequence ID" value="NZ_JBHLTN010000031.1"/>
</dbReference>
<comment type="caution">
    <text evidence="2">The sequence shown here is derived from an EMBL/GenBank/DDBJ whole genome shotgun (WGS) entry which is preliminary data.</text>
</comment>
<evidence type="ECO:0000313" key="3">
    <source>
        <dbReference type="Proteomes" id="UP001589834"/>
    </source>
</evidence>
<keyword evidence="3" id="KW-1185">Reference proteome</keyword>
<gene>
    <name evidence="2" type="ORF">ACFFGG_14950</name>
</gene>
<name>A0ABV6PVI7_9BURK</name>
<dbReference type="GO" id="GO:0003746">
    <property type="term" value="F:translation elongation factor activity"/>
    <property type="evidence" value="ECO:0007669"/>
    <property type="project" value="UniProtKB-KW"/>
</dbReference>
<dbReference type="InterPro" id="IPR023459">
    <property type="entry name" value="Tscrpt_elong_fac_GreA/B_fam"/>
</dbReference>
<keyword evidence="2" id="KW-0648">Protein biosynthesis</keyword>
<feature type="domain" description="Transcription elongation factor GreA/GreB C-terminal" evidence="1">
    <location>
        <begin position="50"/>
        <end position="120"/>
    </location>
</feature>
<sequence>MTDTAFARTITDLDHIRLYKLLQRQGAADDTPLAELIDAAEVVTPQTVAPDVVTMLSRVRVADPAGGAERSLTLCYPPEADAARGFISVLSPLGTALLGLRVGETARWRGADGRETALILRAIEFQPEANGDYTE</sequence>
<dbReference type="PANTHER" id="PTHR30437:SF5">
    <property type="entry name" value="REGULATOR OF NUCLEOSIDE DIPHOSPHATE KINASE"/>
    <property type="match status" value="1"/>
</dbReference>
<accession>A0ABV6PVI7</accession>
<dbReference type="InterPro" id="IPR018151">
    <property type="entry name" value="TF_GreA/GreB_CS"/>
</dbReference>
<dbReference type="Proteomes" id="UP001589834">
    <property type="component" value="Unassembled WGS sequence"/>
</dbReference>
<evidence type="ECO:0000259" key="1">
    <source>
        <dbReference type="Pfam" id="PF01272"/>
    </source>
</evidence>
<evidence type="ECO:0000313" key="2">
    <source>
        <dbReference type="EMBL" id="MFC0593849.1"/>
    </source>
</evidence>
<dbReference type="InterPro" id="IPR036953">
    <property type="entry name" value="GreA/GreB_C_sf"/>
</dbReference>
<dbReference type="PANTHER" id="PTHR30437">
    <property type="entry name" value="TRANSCRIPTION ELONGATION FACTOR GREA"/>
    <property type="match status" value="1"/>
</dbReference>
<protein>
    <submittedName>
        <fullName evidence="2">GreA/GreB family elongation factor</fullName>
    </submittedName>
</protein>
<dbReference type="InterPro" id="IPR001437">
    <property type="entry name" value="Tscrpt_elong_fac_GreA/B_C"/>
</dbReference>
<organism evidence="2 3">
    <name type="scientific">Ottowia pentelensis</name>
    <dbReference type="NCBI Taxonomy" id="511108"/>
    <lineage>
        <taxon>Bacteria</taxon>
        <taxon>Pseudomonadati</taxon>
        <taxon>Pseudomonadota</taxon>
        <taxon>Betaproteobacteria</taxon>
        <taxon>Burkholderiales</taxon>
        <taxon>Comamonadaceae</taxon>
        <taxon>Ottowia</taxon>
    </lineage>
</organism>
<dbReference type="Gene3D" id="3.10.50.30">
    <property type="entry name" value="Transcription elongation factor, GreA/GreB, C-terminal domain"/>
    <property type="match status" value="1"/>
</dbReference>